<evidence type="ECO:0000256" key="1">
    <source>
        <dbReference type="ARBA" id="ARBA00023125"/>
    </source>
</evidence>
<dbReference type="SUPFAM" id="SSF46689">
    <property type="entry name" value="Homeodomain-like"/>
    <property type="match status" value="1"/>
</dbReference>
<dbReference type="PROSITE" id="PS50977">
    <property type="entry name" value="HTH_TETR_2"/>
    <property type="match status" value="1"/>
</dbReference>
<proteinExistence type="predicted"/>
<dbReference type="PANTHER" id="PTHR43479:SF11">
    <property type="entry name" value="ACREF_ENVCD OPERON REPRESSOR-RELATED"/>
    <property type="match status" value="1"/>
</dbReference>
<organism evidence="4 5">
    <name type="scientific">Mucilaginibacter sabulilitoris</name>
    <dbReference type="NCBI Taxonomy" id="1173583"/>
    <lineage>
        <taxon>Bacteria</taxon>
        <taxon>Pseudomonadati</taxon>
        <taxon>Bacteroidota</taxon>
        <taxon>Sphingobacteriia</taxon>
        <taxon>Sphingobacteriales</taxon>
        <taxon>Sphingobacteriaceae</taxon>
        <taxon>Mucilaginibacter</taxon>
    </lineage>
</organism>
<dbReference type="Proteomes" id="UP001324380">
    <property type="component" value="Chromosome"/>
</dbReference>
<evidence type="ECO:0000256" key="2">
    <source>
        <dbReference type="PROSITE-ProRule" id="PRU00335"/>
    </source>
</evidence>
<evidence type="ECO:0000313" key="4">
    <source>
        <dbReference type="EMBL" id="WPU96523.1"/>
    </source>
</evidence>
<dbReference type="Pfam" id="PF00440">
    <property type="entry name" value="TetR_N"/>
    <property type="match status" value="1"/>
</dbReference>
<dbReference type="InterPro" id="IPR001647">
    <property type="entry name" value="HTH_TetR"/>
</dbReference>
<dbReference type="RefSeq" id="WP_321565617.1">
    <property type="nucleotide sequence ID" value="NZ_CP139558.1"/>
</dbReference>
<feature type="DNA-binding region" description="H-T-H motif" evidence="2">
    <location>
        <begin position="29"/>
        <end position="48"/>
    </location>
</feature>
<dbReference type="EMBL" id="CP139558">
    <property type="protein sequence ID" value="WPU96523.1"/>
    <property type="molecule type" value="Genomic_DNA"/>
</dbReference>
<dbReference type="Gene3D" id="1.10.357.10">
    <property type="entry name" value="Tetracycline Repressor, domain 2"/>
    <property type="match status" value="1"/>
</dbReference>
<dbReference type="InterPro" id="IPR009057">
    <property type="entry name" value="Homeodomain-like_sf"/>
</dbReference>
<reference evidence="4 5" key="1">
    <citation type="submission" date="2023-11" db="EMBL/GenBank/DDBJ databases">
        <title>Analysis of the Genomes of Mucilaginibacter gossypii cycad 4 and M. sabulilitoris SNA2: microbes with the potential for plant growth promotion.</title>
        <authorList>
            <person name="Hirsch A.M."/>
            <person name="Humm E."/>
            <person name="Rubbi M."/>
            <person name="Del Vecchio G."/>
            <person name="Ha S.M."/>
            <person name="Pellegrini M."/>
            <person name="Gunsalus R.P."/>
        </authorList>
    </citation>
    <scope>NUCLEOTIDE SEQUENCE [LARGE SCALE GENOMIC DNA]</scope>
    <source>
        <strain evidence="4 5">SNA2</strain>
    </source>
</reference>
<accession>A0ABZ0TTT1</accession>
<feature type="domain" description="HTH tetR-type" evidence="3">
    <location>
        <begin position="6"/>
        <end position="66"/>
    </location>
</feature>
<evidence type="ECO:0000313" key="5">
    <source>
        <dbReference type="Proteomes" id="UP001324380"/>
    </source>
</evidence>
<dbReference type="PANTHER" id="PTHR43479">
    <property type="entry name" value="ACREF/ENVCD OPERON REPRESSOR-RELATED"/>
    <property type="match status" value="1"/>
</dbReference>
<keyword evidence="1 2" id="KW-0238">DNA-binding</keyword>
<dbReference type="PRINTS" id="PR00455">
    <property type="entry name" value="HTHTETR"/>
</dbReference>
<sequence>MRPRDENKELLIRQKAMEIIVKHGLDGFSISKLAKAANVSPATIYIYYKDKDDLITKLCLEVAWQMINCSLKDFSPEMDFDIGLRIQWQNRMQYFINFPTEMEFIEIMRYTNYYEEVSRALTTNFGSVLGPFMENSIQKKQLISLPFEVYWSVAFAPLYQLIKYHYQGSSHVNSTFKLDDKMMMQTLELVLKALKP</sequence>
<dbReference type="InterPro" id="IPR050624">
    <property type="entry name" value="HTH-type_Tx_Regulator"/>
</dbReference>
<protein>
    <submittedName>
        <fullName evidence="4">TetR/AcrR family transcriptional regulator</fullName>
    </submittedName>
</protein>
<gene>
    <name evidence="4" type="ORF">SNE25_13445</name>
</gene>
<name>A0ABZ0TTT1_9SPHI</name>
<evidence type="ECO:0000259" key="3">
    <source>
        <dbReference type="PROSITE" id="PS50977"/>
    </source>
</evidence>
<keyword evidence="5" id="KW-1185">Reference proteome</keyword>